<keyword evidence="1" id="KW-1133">Transmembrane helix</keyword>
<sequence length="166" mass="19042">MKLIKMERIGTILIVLFTLILSNLYLSTDMGLFRVVGANNASVMEQMKVIYFSLIFFIIIEMLFKVQYNDNFFYAKAISSYILVFSVPMLFYTFKNMFGVMNMFMYILLIFLAALLCQSFSCKILLDEQIGTLKGKLISILSILLLGIILVYFSYNPLSTPIFMAG</sequence>
<dbReference type="EMBL" id="ABIL02000004">
    <property type="protein sequence ID" value="EDS73337.1"/>
    <property type="molecule type" value="Genomic_DNA"/>
</dbReference>
<reference evidence="2" key="2">
    <citation type="submission" date="2013-08" db="EMBL/GenBank/DDBJ databases">
        <title>Draft genome sequence of Anaerofustis stercorihominis (DSM 17244).</title>
        <authorList>
            <person name="Sudarsanam P."/>
            <person name="Ley R."/>
            <person name="Guruge J."/>
            <person name="Turnbaugh P.J."/>
            <person name="Mahowald M."/>
            <person name="Liep D."/>
            <person name="Gordon J."/>
        </authorList>
    </citation>
    <scope>NUCLEOTIDE SEQUENCE</scope>
    <source>
        <strain evidence="2">DSM 17244</strain>
    </source>
</reference>
<keyword evidence="3" id="KW-1185">Reference proteome</keyword>
<dbReference type="STRING" id="445971.ANASTE_00192"/>
<organism evidence="2 3">
    <name type="scientific">Anaerofustis stercorihominis DSM 17244</name>
    <dbReference type="NCBI Taxonomy" id="445971"/>
    <lineage>
        <taxon>Bacteria</taxon>
        <taxon>Bacillati</taxon>
        <taxon>Bacillota</taxon>
        <taxon>Clostridia</taxon>
        <taxon>Eubacteriales</taxon>
        <taxon>Eubacteriaceae</taxon>
        <taxon>Anaerofustis</taxon>
    </lineage>
</organism>
<feature type="transmembrane region" description="Helical" evidence="1">
    <location>
        <begin position="71"/>
        <end position="91"/>
    </location>
</feature>
<proteinExistence type="predicted"/>
<comment type="caution">
    <text evidence="2">The sequence shown here is derived from an EMBL/GenBank/DDBJ whole genome shotgun (WGS) entry which is preliminary data.</text>
</comment>
<dbReference type="OrthoDB" id="48209at2"/>
<feature type="transmembrane region" description="Helical" evidence="1">
    <location>
        <begin position="137"/>
        <end position="155"/>
    </location>
</feature>
<keyword evidence="1" id="KW-0812">Transmembrane</keyword>
<evidence type="ECO:0000313" key="3">
    <source>
        <dbReference type="Proteomes" id="UP000005178"/>
    </source>
</evidence>
<dbReference type="HOGENOM" id="CLU_1599322_0_0_9"/>
<reference evidence="2" key="1">
    <citation type="submission" date="2008-01" db="EMBL/GenBank/DDBJ databases">
        <authorList>
            <person name="Fulton L."/>
            <person name="Clifton S."/>
            <person name="Fulton B."/>
            <person name="Xu J."/>
            <person name="Minx P."/>
            <person name="Pepin K.H."/>
            <person name="Johnson M."/>
            <person name="Thiruvilangam P."/>
            <person name="Bhonagiri V."/>
            <person name="Nash W.E."/>
            <person name="Mardis E.R."/>
            <person name="Wilson R.K."/>
        </authorList>
    </citation>
    <scope>NUCLEOTIDE SEQUENCE [LARGE SCALE GENOMIC DNA]</scope>
    <source>
        <strain evidence="2">DSM 17244</strain>
    </source>
</reference>
<dbReference type="Proteomes" id="UP000005178">
    <property type="component" value="Unassembled WGS sequence"/>
</dbReference>
<dbReference type="RefSeq" id="WP_007049646.1">
    <property type="nucleotide sequence ID" value="NZ_DS560018.1"/>
</dbReference>
<dbReference type="AlphaFoldDB" id="B1C652"/>
<name>B1C652_9FIRM</name>
<dbReference type="Pfam" id="PF20122">
    <property type="entry name" value="DUF6512"/>
    <property type="match status" value="1"/>
</dbReference>
<feature type="transmembrane region" description="Helical" evidence="1">
    <location>
        <begin position="9"/>
        <end position="26"/>
    </location>
</feature>
<dbReference type="GeneID" id="98000020"/>
<gene>
    <name evidence="2" type="ORF">ANASTE_00192</name>
</gene>
<protein>
    <submittedName>
        <fullName evidence="2">Uncharacterized protein</fullName>
    </submittedName>
</protein>
<accession>B1C652</accession>
<dbReference type="InterPro" id="IPR045407">
    <property type="entry name" value="DUF6512"/>
</dbReference>
<evidence type="ECO:0000313" key="2">
    <source>
        <dbReference type="EMBL" id="EDS73337.1"/>
    </source>
</evidence>
<keyword evidence="1" id="KW-0472">Membrane</keyword>
<evidence type="ECO:0000256" key="1">
    <source>
        <dbReference type="SAM" id="Phobius"/>
    </source>
</evidence>
<feature type="transmembrane region" description="Helical" evidence="1">
    <location>
        <begin position="103"/>
        <end position="125"/>
    </location>
</feature>
<feature type="transmembrane region" description="Helical" evidence="1">
    <location>
        <begin position="46"/>
        <end position="64"/>
    </location>
</feature>